<dbReference type="CDD" id="cd00033">
    <property type="entry name" value="CCP"/>
    <property type="match status" value="7"/>
</dbReference>
<feature type="domain" description="Sushi" evidence="6">
    <location>
        <begin position="258"/>
        <end position="320"/>
    </location>
</feature>
<proteinExistence type="predicted"/>
<dbReference type="SUPFAM" id="SSF57535">
    <property type="entry name" value="Complement control module/SCR domain"/>
    <property type="match status" value="7"/>
</dbReference>
<protein>
    <submittedName>
        <fullName evidence="7">Complement receptor type 1</fullName>
    </submittedName>
</protein>
<evidence type="ECO:0000313" key="8">
    <source>
        <dbReference type="Proteomes" id="UP000053283"/>
    </source>
</evidence>
<keyword evidence="2" id="KW-0732">Signal</keyword>
<reference evidence="7 8" key="1">
    <citation type="submission" date="2014-04" db="EMBL/GenBank/DDBJ databases">
        <title>Genome evolution of avian class.</title>
        <authorList>
            <person name="Zhang G."/>
            <person name="Li C."/>
        </authorList>
    </citation>
    <scope>NUCLEOTIDE SEQUENCE [LARGE SCALE GENOMIC DNA]</scope>
    <source>
        <strain evidence="7">BGI_Y956</strain>
    </source>
</reference>
<evidence type="ECO:0000256" key="1">
    <source>
        <dbReference type="ARBA" id="ARBA00022659"/>
    </source>
</evidence>
<keyword evidence="8" id="KW-1185">Reference proteome</keyword>
<dbReference type="PANTHER" id="PTHR45656:SF4">
    <property type="entry name" value="PROTEIN CBR-CLEC-78"/>
    <property type="match status" value="1"/>
</dbReference>
<feature type="non-terminal residue" evidence="7">
    <location>
        <position position="470"/>
    </location>
</feature>
<dbReference type="Pfam" id="PF00084">
    <property type="entry name" value="Sushi"/>
    <property type="match status" value="7"/>
</dbReference>
<keyword evidence="4 5" id="KW-1015">Disulfide bond</keyword>
<organism evidence="7 8">
    <name type="scientific">Nipponia nippon</name>
    <name type="common">Crested ibis</name>
    <name type="synonym">Ibis nippon</name>
    <dbReference type="NCBI Taxonomy" id="128390"/>
    <lineage>
        <taxon>Eukaryota</taxon>
        <taxon>Metazoa</taxon>
        <taxon>Chordata</taxon>
        <taxon>Craniata</taxon>
        <taxon>Vertebrata</taxon>
        <taxon>Euteleostomi</taxon>
        <taxon>Archelosauria</taxon>
        <taxon>Archosauria</taxon>
        <taxon>Dinosauria</taxon>
        <taxon>Saurischia</taxon>
        <taxon>Theropoda</taxon>
        <taxon>Coelurosauria</taxon>
        <taxon>Aves</taxon>
        <taxon>Neognathae</taxon>
        <taxon>Neoaves</taxon>
        <taxon>Aequornithes</taxon>
        <taxon>Pelecaniformes</taxon>
        <taxon>Threskiornithidae</taxon>
        <taxon>Nipponia</taxon>
    </lineage>
</organism>
<dbReference type="InterPro" id="IPR035976">
    <property type="entry name" value="Sushi/SCR/CCP_sf"/>
</dbReference>
<feature type="domain" description="Sushi" evidence="6">
    <location>
        <begin position="74"/>
        <end position="133"/>
    </location>
</feature>
<feature type="disulfide bond" evidence="5">
    <location>
        <begin position="387"/>
        <end position="430"/>
    </location>
</feature>
<gene>
    <name evidence="7" type="ORF">Y956_10785</name>
</gene>
<dbReference type="STRING" id="128390.A0A091V3I9"/>
<evidence type="ECO:0000313" key="7">
    <source>
        <dbReference type="EMBL" id="KFQ97347.1"/>
    </source>
</evidence>
<feature type="domain" description="Sushi" evidence="6">
    <location>
        <begin position="321"/>
        <end position="380"/>
    </location>
</feature>
<dbReference type="PROSITE" id="PS50923">
    <property type="entry name" value="SUSHI"/>
    <property type="match status" value="7"/>
</dbReference>
<keyword evidence="3" id="KW-0677">Repeat</keyword>
<dbReference type="SMART" id="SM00032">
    <property type="entry name" value="CCP"/>
    <property type="match status" value="7"/>
</dbReference>
<feature type="domain" description="Sushi" evidence="6">
    <location>
        <begin position="9"/>
        <end position="73"/>
    </location>
</feature>
<dbReference type="EMBL" id="KL410579">
    <property type="protein sequence ID" value="KFQ97347.1"/>
    <property type="molecule type" value="Genomic_DNA"/>
</dbReference>
<dbReference type="Gene3D" id="2.10.70.10">
    <property type="entry name" value="Complement Module, domain 1"/>
    <property type="match status" value="7"/>
</dbReference>
<feature type="non-terminal residue" evidence="7">
    <location>
        <position position="1"/>
    </location>
</feature>
<sequence length="470" mass="51190">LWLSLLSLGSCPSPVRVHFAKVSEEDETQNFYPVNITVKYVCRPGYENTTDQLPTSTCLDNLTWSEVPKLCQMKSCGVPANPEHGKVVTNNYMLNAEADVVCDPGYRLVGKLSVQCILRGNEVTWDSIPRCDIIHCLPPPEIMNGQFSNRDSEFTVGMAVTYYCKEGFTLIGNNMIDCTTDDNIMGKWSSPAPECKVVSCKNPEVKNGKRLSGFGTVHAYKNTVTFQCNPGHLLNGSSLVTCEADSTWKPPLPTCDPIYCGPAPHFPFAEGETAVGDRSLAGTELRYRCKPGYTAAHGKSSVVTCLSNATWSADPDFCIRQQCAAPKIKNGDVIGDNFLFEAVVTFTCHPGFKLKEPSSAKCVVSGNGVDWDTAPPYCERQVPSILCEEPPTIDNGMHNGTKGTNYVQGSTVVYKCKHGFTLAGAASVRCEADHQYHGVWSKPTPECRGGANVIIVGLFPLLLAMLVMNI</sequence>
<feature type="domain" description="Sushi" evidence="6">
    <location>
        <begin position="198"/>
        <end position="257"/>
    </location>
</feature>
<accession>A0A091V3I9</accession>
<keyword evidence="7" id="KW-0675">Receptor</keyword>
<feature type="domain" description="Sushi" evidence="6">
    <location>
        <begin position="385"/>
        <end position="449"/>
    </location>
</feature>
<dbReference type="InterPro" id="IPR000436">
    <property type="entry name" value="Sushi_SCR_CCP_dom"/>
</dbReference>
<evidence type="ECO:0000256" key="5">
    <source>
        <dbReference type="PROSITE-ProRule" id="PRU00302"/>
    </source>
</evidence>
<evidence type="ECO:0000259" key="6">
    <source>
        <dbReference type="PROSITE" id="PS50923"/>
    </source>
</evidence>
<dbReference type="PANTHER" id="PTHR45656">
    <property type="entry name" value="PROTEIN CBR-CLEC-78"/>
    <property type="match status" value="1"/>
</dbReference>
<keyword evidence="1 5" id="KW-0768">Sushi</keyword>
<dbReference type="Proteomes" id="UP000053283">
    <property type="component" value="Unassembled WGS sequence"/>
</dbReference>
<dbReference type="FunFam" id="2.10.70.10:FF:000014">
    <property type="entry name" value="Membrane cofactor protein"/>
    <property type="match status" value="1"/>
</dbReference>
<dbReference type="InterPro" id="IPR051277">
    <property type="entry name" value="SEZ6_CSMD_C4BPB_Regulators"/>
</dbReference>
<feature type="domain" description="Sushi" evidence="6">
    <location>
        <begin position="134"/>
        <end position="197"/>
    </location>
</feature>
<dbReference type="AlphaFoldDB" id="A0A091V3I9"/>
<feature type="disulfide bond" evidence="5">
    <location>
        <begin position="228"/>
        <end position="255"/>
    </location>
</feature>
<evidence type="ECO:0000256" key="2">
    <source>
        <dbReference type="ARBA" id="ARBA00022729"/>
    </source>
</evidence>
<evidence type="ECO:0000256" key="4">
    <source>
        <dbReference type="ARBA" id="ARBA00023157"/>
    </source>
</evidence>
<name>A0A091V3I9_NIPNI</name>
<comment type="caution">
    <text evidence="5">Lacks conserved residue(s) required for the propagation of feature annotation.</text>
</comment>
<evidence type="ECO:0000256" key="3">
    <source>
        <dbReference type="ARBA" id="ARBA00022737"/>
    </source>
</evidence>